<evidence type="ECO:0000313" key="3">
    <source>
        <dbReference type="Proteomes" id="UP000176780"/>
    </source>
</evidence>
<keyword evidence="1" id="KW-0812">Transmembrane</keyword>
<proteinExistence type="predicted"/>
<dbReference type="Proteomes" id="UP000176780">
    <property type="component" value="Unassembled WGS sequence"/>
</dbReference>
<evidence type="ECO:0000256" key="1">
    <source>
        <dbReference type="SAM" id="Phobius"/>
    </source>
</evidence>
<sequence length="349" mass="38406">MRLADLALTPKKILLGLAFLAIIIVLLIVISLKIIKPKEVIKPPAVPEQISSPVINLPPQVDSTPLRNITFNLGTPNLPHEAPVYKISGSAINQQQAGSIANTFSITTSPRITRGANGHTTLIWQNKNIKKTLTITLETGQIEYIHTAQYAKPDIGSAPLPTITEPVQAANAAQDFLKDHTLNRHDIFVENAQFIKGGEEIEYTDNLAEASSIKVNYGRKIQNTPVYYQFGNTSPISVWVDKLRTPIKISYQYSGIAKDSSRNFTLVNLEDAKTKLINGEGEIVNFTPGIDDPKNNKKLISANLTSVEFAYFDDGSTGYLQPIFVFKGEATYENVGEQDIVVYLPAIKT</sequence>
<dbReference type="AlphaFoldDB" id="A0A1F5HK18"/>
<gene>
    <name evidence="2" type="ORF">A3B51_02860</name>
</gene>
<name>A0A1F5HK18_9BACT</name>
<keyword evidence="1" id="KW-0472">Membrane</keyword>
<dbReference type="EMBL" id="MFBQ01000029">
    <property type="protein sequence ID" value="OGE04453.1"/>
    <property type="molecule type" value="Genomic_DNA"/>
</dbReference>
<organism evidence="2 3">
    <name type="scientific">Candidatus Curtissbacteria bacterium RIFCSPLOWO2_01_FULL_41_18</name>
    <dbReference type="NCBI Taxonomy" id="1797727"/>
    <lineage>
        <taxon>Bacteria</taxon>
        <taxon>Candidatus Curtissiibacteriota</taxon>
    </lineage>
</organism>
<comment type="caution">
    <text evidence="2">The sequence shown here is derived from an EMBL/GenBank/DDBJ whole genome shotgun (WGS) entry which is preliminary data.</text>
</comment>
<keyword evidence="1" id="KW-1133">Transmembrane helix</keyword>
<accession>A0A1F5HK18</accession>
<protein>
    <submittedName>
        <fullName evidence="2">Uncharacterized protein</fullName>
    </submittedName>
</protein>
<feature type="transmembrane region" description="Helical" evidence="1">
    <location>
        <begin position="13"/>
        <end position="32"/>
    </location>
</feature>
<reference evidence="2 3" key="1">
    <citation type="journal article" date="2016" name="Nat. Commun.">
        <title>Thousands of microbial genomes shed light on interconnected biogeochemical processes in an aquifer system.</title>
        <authorList>
            <person name="Anantharaman K."/>
            <person name="Brown C.T."/>
            <person name="Hug L.A."/>
            <person name="Sharon I."/>
            <person name="Castelle C.J."/>
            <person name="Probst A.J."/>
            <person name="Thomas B.C."/>
            <person name="Singh A."/>
            <person name="Wilkins M.J."/>
            <person name="Karaoz U."/>
            <person name="Brodie E.L."/>
            <person name="Williams K.H."/>
            <person name="Hubbard S.S."/>
            <person name="Banfield J.F."/>
        </authorList>
    </citation>
    <scope>NUCLEOTIDE SEQUENCE [LARGE SCALE GENOMIC DNA]</scope>
</reference>
<evidence type="ECO:0000313" key="2">
    <source>
        <dbReference type="EMBL" id="OGE04453.1"/>
    </source>
</evidence>